<dbReference type="PROSITE" id="PS50977">
    <property type="entry name" value="HTH_TETR_2"/>
    <property type="match status" value="1"/>
</dbReference>
<feature type="domain" description="HTH tetR-type" evidence="5">
    <location>
        <begin position="7"/>
        <end position="65"/>
    </location>
</feature>
<dbReference type="GO" id="GO:0000976">
    <property type="term" value="F:transcription cis-regulatory region binding"/>
    <property type="evidence" value="ECO:0007669"/>
    <property type="project" value="TreeGrafter"/>
</dbReference>
<reference evidence="6 7" key="1">
    <citation type="submission" date="2020-07" db="EMBL/GenBank/DDBJ databases">
        <title>Complete genome sequence of Mycolicibacterium litorale like strain isolated from cardiac implantable electronic device infection.</title>
        <authorList>
            <person name="Fukano H."/>
            <person name="Miyama H."/>
            <person name="Hoshino Y."/>
        </authorList>
    </citation>
    <scope>NUCLEOTIDE SEQUENCE [LARGE SCALE GENOMIC DNA]</scope>
    <source>
        <strain evidence="6 7">NIIDNTM18</strain>
    </source>
</reference>
<dbReference type="RefSeq" id="WP_185293703.1">
    <property type="nucleotide sequence ID" value="NZ_AP023287.1"/>
</dbReference>
<evidence type="ECO:0000313" key="7">
    <source>
        <dbReference type="Proteomes" id="UP000515734"/>
    </source>
</evidence>
<dbReference type="PANTHER" id="PTHR30055:SF234">
    <property type="entry name" value="HTH-TYPE TRANSCRIPTIONAL REGULATOR BETI"/>
    <property type="match status" value="1"/>
</dbReference>
<proteinExistence type="predicted"/>
<keyword evidence="2 4" id="KW-0238">DNA-binding</keyword>
<protein>
    <submittedName>
        <fullName evidence="6">TetR family transcriptional regulator</fullName>
    </submittedName>
</protein>
<dbReference type="InterPro" id="IPR009057">
    <property type="entry name" value="Homeodomain-like_sf"/>
</dbReference>
<sequence>MTARGRPSSVEAIFAAARALLDEGAPISLESVAERTGLTKPGLMYHFPTKSALMDGLVDHVARSAERQLRQRLDIPIEEATARQRLRAYVRWAIEGPHQRSDLVMFGDPRLVEQMTHRWTEHFSPWVHVPADMPPAERARLHAARLLADGAWLARASATFPLDDDDQPDVLALALDLVGTEDS</sequence>
<evidence type="ECO:0000256" key="1">
    <source>
        <dbReference type="ARBA" id="ARBA00023015"/>
    </source>
</evidence>
<dbReference type="GO" id="GO:0003700">
    <property type="term" value="F:DNA-binding transcription factor activity"/>
    <property type="evidence" value="ECO:0007669"/>
    <property type="project" value="TreeGrafter"/>
</dbReference>
<dbReference type="PANTHER" id="PTHR30055">
    <property type="entry name" value="HTH-TYPE TRANSCRIPTIONAL REGULATOR RUTR"/>
    <property type="match status" value="1"/>
</dbReference>
<dbReference type="InterPro" id="IPR050109">
    <property type="entry name" value="HTH-type_TetR-like_transc_reg"/>
</dbReference>
<accession>A0A6S6PDQ3</accession>
<dbReference type="SUPFAM" id="SSF46689">
    <property type="entry name" value="Homeodomain-like"/>
    <property type="match status" value="1"/>
</dbReference>
<dbReference type="Gene3D" id="1.10.357.10">
    <property type="entry name" value="Tetracycline Repressor, domain 2"/>
    <property type="match status" value="1"/>
</dbReference>
<dbReference type="Proteomes" id="UP000515734">
    <property type="component" value="Chromosome"/>
</dbReference>
<keyword evidence="1" id="KW-0805">Transcription regulation</keyword>
<evidence type="ECO:0000313" key="6">
    <source>
        <dbReference type="EMBL" id="BCI56096.1"/>
    </source>
</evidence>
<evidence type="ECO:0000256" key="4">
    <source>
        <dbReference type="PROSITE-ProRule" id="PRU00335"/>
    </source>
</evidence>
<keyword evidence="3" id="KW-0804">Transcription</keyword>
<dbReference type="EMBL" id="AP023287">
    <property type="protein sequence ID" value="BCI56096.1"/>
    <property type="molecule type" value="Genomic_DNA"/>
</dbReference>
<feature type="DNA-binding region" description="H-T-H motif" evidence="4">
    <location>
        <begin position="28"/>
        <end position="47"/>
    </location>
</feature>
<dbReference type="SUPFAM" id="SSF48498">
    <property type="entry name" value="Tetracyclin repressor-like, C-terminal domain"/>
    <property type="match status" value="1"/>
</dbReference>
<evidence type="ECO:0000256" key="2">
    <source>
        <dbReference type="ARBA" id="ARBA00023125"/>
    </source>
</evidence>
<dbReference type="Pfam" id="PF00440">
    <property type="entry name" value="TetR_N"/>
    <property type="match status" value="1"/>
</dbReference>
<evidence type="ECO:0000259" key="5">
    <source>
        <dbReference type="PROSITE" id="PS50977"/>
    </source>
</evidence>
<dbReference type="InterPro" id="IPR001647">
    <property type="entry name" value="HTH_TetR"/>
</dbReference>
<evidence type="ECO:0000256" key="3">
    <source>
        <dbReference type="ARBA" id="ARBA00023163"/>
    </source>
</evidence>
<name>A0A6S6PDQ3_9MYCO</name>
<dbReference type="AlphaFoldDB" id="A0A6S6PDQ3"/>
<gene>
    <name evidence="6" type="ORF">NIIDNTM18_53740</name>
</gene>
<dbReference type="InterPro" id="IPR036271">
    <property type="entry name" value="Tet_transcr_reg_TetR-rel_C_sf"/>
</dbReference>
<organism evidence="6 7">
    <name type="scientific">Mycolicibacterium litorale</name>
    <dbReference type="NCBI Taxonomy" id="758802"/>
    <lineage>
        <taxon>Bacteria</taxon>
        <taxon>Bacillati</taxon>
        <taxon>Actinomycetota</taxon>
        <taxon>Actinomycetes</taxon>
        <taxon>Mycobacteriales</taxon>
        <taxon>Mycobacteriaceae</taxon>
        <taxon>Mycolicibacterium</taxon>
    </lineage>
</organism>